<keyword evidence="3 6" id="KW-0812">Transmembrane</keyword>
<feature type="transmembrane region" description="Helical" evidence="6">
    <location>
        <begin position="213"/>
        <end position="233"/>
    </location>
</feature>
<dbReference type="EMBL" id="WIAO01000053">
    <property type="protein sequence ID" value="MQM28713.1"/>
    <property type="molecule type" value="Genomic_DNA"/>
</dbReference>
<evidence type="ECO:0000313" key="9">
    <source>
        <dbReference type="Proteomes" id="UP000477750"/>
    </source>
</evidence>
<comment type="caution">
    <text evidence="8">The sequence shown here is derived from an EMBL/GenBank/DDBJ whole genome shotgun (WGS) entry which is preliminary data.</text>
</comment>
<evidence type="ECO:0000256" key="6">
    <source>
        <dbReference type="SAM" id="Phobius"/>
    </source>
</evidence>
<dbReference type="Pfam" id="PF00892">
    <property type="entry name" value="EamA"/>
    <property type="match status" value="2"/>
</dbReference>
<feature type="transmembrane region" description="Helical" evidence="6">
    <location>
        <begin position="149"/>
        <end position="171"/>
    </location>
</feature>
<feature type="transmembrane region" description="Helical" evidence="6">
    <location>
        <begin position="7"/>
        <end position="25"/>
    </location>
</feature>
<dbReference type="AlphaFoldDB" id="A0A6L5GH52"/>
<proteinExistence type="inferred from homology"/>
<comment type="subcellular location">
    <subcellularLocation>
        <location evidence="1">Membrane</location>
        <topology evidence="1">Multi-pass membrane protein</topology>
    </subcellularLocation>
</comment>
<dbReference type="PANTHER" id="PTHR32322:SF9">
    <property type="entry name" value="AMINO-ACID METABOLITE EFFLUX PUMP-RELATED"/>
    <property type="match status" value="1"/>
</dbReference>
<keyword evidence="9" id="KW-1185">Reference proteome</keyword>
<protein>
    <submittedName>
        <fullName evidence="8">EamA family transporter</fullName>
    </submittedName>
</protein>
<keyword evidence="4 6" id="KW-1133">Transmembrane helix</keyword>
<dbReference type="PANTHER" id="PTHR32322">
    <property type="entry name" value="INNER MEMBRANE TRANSPORTER"/>
    <property type="match status" value="1"/>
</dbReference>
<evidence type="ECO:0000259" key="7">
    <source>
        <dbReference type="Pfam" id="PF00892"/>
    </source>
</evidence>
<sequence length="296" mass="31526">MSPRLAGTARVAALALLWGSGFLWIKIGLEGFTPVQITLFRMALGAAVLLVILRLSGLRLPRDRKTWGHLTVAAFFGNALPYLLFGIGEQTVSSATAGVINASTPLWTVLVAVLAYRNGTSARQNAWSLIIGFAGVLLIFSPWNHTSEIASWGGLACLGAAASYGISYVYIGKFLVKKDLGVLRMATGQLICATALSIATVPLLGWTQPTWKLSPVLAVLILGFLGTGIAYILNYRIITDDGPTAASIVVYLLPVVAISLGFTVLKEIIEPQSLIGVSMVLIAARIRRPEARPPGR</sequence>
<feature type="transmembrane region" description="Helical" evidence="6">
    <location>
        <begin position="183"/>
        <end position="207"/>
    </location>
</feature>
<evidence type="ECO:0000256" key="5">
    <source>
        <dbReference type="ARBA" id="ARBA00023136"/>
    </source>
</evidence>
<feature type="transmembrane region" description="Helical" evidence="6">
    <location>
        <begin position="245"/>
        <end position="262"/>
    </location>
</feature>
<feature type="transmembrane region" description="Helical" evidence="6">
    <location>
        <begin position="67"/>
        <end position="88"/>
    </location>
</feature>
<dbReference type="InterPro" id="IPR037185">
    <property type="entry name" value="EmrE-like"/>
</dbReference>
<dbReference type="SUPFAM" id="SSF103481">
    <property type="entry name" value="Multidrug resistance efflux transporter EmrE"/>
    <property type="match status" value="2"/>
</dbReference>
<organism evidence="8 9">
    <name type="scientific">Glycomyces albidus</name>
    <dbReference type="NCBI Taxonomy" id="2656774"/>
    <lineage>
        <taxon>Bacteria</taxon>
        <taxon>Bacillati</taxon>
        <taxon>Actinomycetota</taxon>
        <taxon>Actinomycetes</taxon>
        <taxon>Glycomycetales</taxon>
        <taxon>Glycomycetaceae</taxon>
        <taxon>Glycomyces</taxon>
    </lineage>
</organism>
<feature type="domain" description="EamA" evidence="7">
    <location>
        <begin position="12"/>
        <end position="140"/>
    </location>
</feature>
<feature type="transmembrane region" description="Helical" evidence="6">
    <location>
        <begin position="126"/>
        <end position="143"/>
    </location>
</feature>
<dbReference type="InterPro" id="IPR000620">
    <property type="entry name" value="EamA_dom"/>
</dbReference>
<comment type="similarity">
    <text evidence="2">Belongs to the EamA transporter family.</text>
</comment>
<evidence type="ECO:0000313" key="8">
    <source>
        <dbReference type="EMBL" id="MQM28713.1"/>
    </source>
</evidence>
<evidence type="ECO:0000256" key="4">
    <source>
        <dbReference type="ARBA" id="ARBA00022989"/>
    </source>
</evidence>
<accession>A0A6L5GH52</accession>
<dbReference type="Proteomes" id="UP000477750">
    <property type="component" value="Unassembled WGS sequence"/>
</dbReference>
<feature type="domain" description="EamA" evidence="7">
    <location>
        <begin position="152"/>
        <end position="284"/>
    </location>
</feature>
<keyword evidence="5 6" id="KW-0472">Membrane</keyword>
<dbReference type="GO" id="GO:0016020">
    <property type="term" value="C:membrane"/>
    <property type="evidence" value="ECO:0007669"/>
    <property type="project" value="UniProtKB-SubCell"/>
</dbReference>
<dbReference type="InterPro" id="IPR050638">
    <property type="entry name" value="AA-Vitamin_Transporters"/>
</dbReference>
<evidence type="ECO:0000256" key="3">
    <source>
        <dbReference type="ARBA" id="ARBA00022692"/>
    </source>
</evidence>
<feature type="transmembrane region" description="Helical" evidence="6">
    <location>
        <begin position="37"/>
        <end position="55"/>
    </location>
</feature>
<evidence type="ECO:0000256" key="2">
    <source>
        <dbReference type="ARBA" id="ARBA00007362"/>
    </source>
</evidence>
<name>A0A6L5GH52_9ACTN</name>
<evidence type="ECO:0000256" key="1">
    <source>
        <dbReference type="ARBA" id="ARBA00004141"/>
    </source>
</evidence>
<dbReference type="RefSeq" id="WP_153027801.1">
    <property type="nucleotide sequence ID" value="NZ_WIAO01000053.1"/>
</dbReference>
<gene>
    <name evidence="8" type="ORF">GFD30_24590</name>
</gene>
<reference evidence="8 9" key="1">
    <citation type="submission" date="2019-10" db="EMBL/GenBank/DDBJ databases">
        <title>Glycomyces albidus sp. nov., a novel actinomycete isolated from rhizosphere soil of wheat (Triticum aestivum L.).</title>
        <authorList>
            <person name="Qian L."/>
        </authorList>
    </citation>
    <scope>NUCLEOTIDE SEQUENCE [LARGE SCALE GENOMIC DNA]</scope>
    <source>
        <strain evidence="8 9">NEAU-7082</strain>
    </source>
</reference>
<feature type="transmembrane region" description="Helical" evidence="6">
    <location>
        <begin position="94"/>
        <end position="114"/>
    </location>
</feature>